<keyword evidence="4" id="KW-1185">Reference proteome</keyword>
<feature type="domain" description="FAD dependent oxidoreductase" evidence="2">
    <location>
        <begin position="2"/>
        <end position="317"/>
    </location>
</feature>
<comment type="caution">
    <text evidence="3">The sequence shown here is derived from an EMBL/GenBank/DDBJ whole genome shotgun (WGS) entry which is preliminary data.</text>
</comment>
<dbReference type="PANTHER" id="PTHR13847">
    <property type="entry name" value="SARCOSINE DEHYDROGENASE-RELATED"/>
    <property type="match status" value="1"/>
</dbReference>
<sequence>MRVVVVGAGILGASVAYHLACRDVPVTLVEQGPGPATGVTGDSFAWIGGTTGGDWPGGAEDLRHAVLADWQRLEREVPGVTVRRTGSLTWPVPYGPGGGRLSEGRHPVGRTAIQALEPRFRTPPDAAVHTPSDAGVDPVAVTAALVAAARTRGARVGYEAAGAVLRTETGRVTGVDTAAGFRPASVVVLAAGTGAVGLAAPLGIALPVVGSPARLLRLAAPPGLVRSVVAGPDFEVREVSAGRLLLTHTRADDDTAVAGLRAAFEGEFRVTGSRVGVRPMPEGGPLIGPLTPDGSAYVAVAHSAVTLAPTVGRLVAAELATGQAAPELGRCRFPRT</sequence>
<dbReference type="EMBL" id="JBEPEK010000875">
    <property type="protein sequence ID" value="MER7187667.1"/>
    <property type="molecule type" value="Genomic_DNA"/>
</dbReference>
<evidence type="ECO:0000259" key="2">
    <source>
        <dbReference type="Pfam" id="PF01266"/>
    </source>
</evidence>
<proteinExistence type="predicted"/>
<dbReference type="Pfam" id="PF01266">
    <property type="entry name" value="DAO"/>
    <property type="match status" value="1"/>
</dbReference>
<name>A0ABV1XF51_9ACTN</name>
<evidence type="ECO:0000256" key="1">
    <source>
        <dbReference type="ARBA" id="ARBA00023002"/>
    </source>
</evidence>
<dbReference type="GO" id="GO:0016491">
    <property type="term" value="F:oxidoreductase activity"/>
    <property type="evidence" value="ECO:0007669"/>
    <property type="project" value="UniProtKB-KW"/>
</dbReference>
<reference evidence="3 4" key="1">
    <citation type="submission" date="2024-06" db="EMBL/GenBank/DDBJ databases">
        <title>The Natural Products Discovery Center: Release of the First 8490 Sequenced Strains for Exploring Actinobacteria Biosynthetic Diversity.</title>
        <authorList>
            <person name="Kalkreuter E."/>
            <person name="Kautsar S.A."/>
            <person name="Yang D."/>
            <person name="Bader C.D."/>
            <person name="Teijaro C.N."/>
            <person name="Fluegel L."/>
            <person name="Davis C.M."/>
            <person name="Simpson J.R."/>
            <person name="Lauterbach L."/>
            <person name="Steele A.D."/>
            <person name="Gui C."/>
            <person name="Meng S."/>
            <person name="Li G."/>
            <person name="Viehrig K."/>
            <person name="Ye F."/>
            <person name="Su P."/>
            <person name="Kiefer A.F."/>
            <person name="Nichols A."/>
            <person name="Cepeda A.J."/>
            <person name="Yan W."/>
            <person name="Fan B."/>
            <person name="Jiang Y."/>
            <person name="Adhikari A."/>
            <person name="Zheng C.-J."/>
            <person name="Schuster L."/>
            <person name="Cowan T.M."/>
            <person name="Smanski M.J."/>
            <person name="Chevrette M.G."/>
            <person name="De Carvalho L.P.S."/>
            <person name="Shen B."/>
        </authorList>
    </citation>
    <scope>NUCLEOTIDE SEQUENCE [LARGE SCALE GENOMIC DNA]</scope>
    <source>
        <strain evidence="3 4">NPDC000234</strain>
    </source>
</reference>
<evidence type="ECO:0000313" key="3">
    <source>
        <dbReference type="EMBL" id="MER7187667.1"/>
    </source>
</evidence>
<dbReference type="PANTHER" id="PTHR13847:SF289">
    <property type="entry name" value="GLYCINE OXIDASE"/>
    <property type="match status" value="1"/>
</dbReference>
<accession>A0ABV1XF51</accession>
<gene>
    <name evidence="3" type="ORF">ABT404_50835</name>
</gene>
<dbReference type="InterPro" id="IPR036188">
    <property type="entry name" value="FAD/NAD-bd_sf"/>
</dbReference>
<organism evidence="3 4">
    <name type="scientific">Streptomyces hyaluromycini</name>
    <dbReference type="NCBI Taxonomy" id="1377993"/>
    <lineage>
        <taxon>Bacteria</taxon>
        <taxon>Bacillati</taxon>
        <taxon>Actinomycetota</taxon>
        <taxon>Actinomycetes</taxon>
        <taxon>Kitasatosporales</taxon>
        <taxon>Streptomycetaceae</taxon>
        <taxon>Streptomyces</taxon>
    </lineage>
</organism>
<dbReference type="RefSeq" id="WP_350792259.1">
    <property type="nucleotide sequence ID" value="NZ_JBEPEK010000875.1"/>
</dbReference>
<dbReference type="Gene3D" id="3.30.9.10">
    <property type="entry name" value="D-Amino Acid Oxidase, subunit A, domain 2"/>
    <property type="match status" value="1"/>
</dbReference>
<dbReference type="SUPFAM" id="SSF51905">
    <property type="entry name" value="FAD/NAD(P)-binding domain"/>
    <property type="match status" value="1"/>
</dbReference>
<dbReference type="Proteomes" id="UP001474181">
    <property type="component" value="Unassembled WGS sequence"/>
</dbReference>
<dbReference type="Gene3D" id="3.50.50.60">
    <property type="entry name" value="FAD/NAD(P)-binding domain"/>
    <property type="match status" value="2"/>
</dbReference>
<dbReference type="InterPro" id="IPR006076">
    <property type="entry name" value="FAD-dep_OxRdtase"/>
</dbReference>
<dbReference type="EC" id="1.-.-.-" evidence="3"/>
<keyword evidence="1 3" id="KW-0560">Oxidoreductase</keyword>
<protein>
    <submittedName>
        <fullName evidence="3">FAD-dependent oxidoreductase</fullName>
        <ecNumber evidence="3">1.-.-.-</ecNumber>
    </submittedName>
</protein>
<evidence type="ECO:0000313" key="4">
    <source>
        <dbReference type="Proteomes" id="UP001474181"/>
    </source>
</evidence>